<feature type="compositionally biased region" description="Basic and acidic residues" evidence="3">
    <location>
        <begin position="30"/>
        <end position="48"/>
    </location>
</feature>
<dbReference type="Proteomes" id="UP000429607">
    <property type="component" value="Unassembled WGS sequence"/>
</dbReference>
<evidence type="ECO:0000313" key="7">
    <source>
        <dbReference type="EMBL" id="KAE9048350.1"/>
    </source>
</evidence>
<feature type="compositionally biased region" description="Basic and acidic residues" evidence="3">
    <location>
        <begin position="493"/>
        <end position="527"/>
    </location>
</feature>
<feature type="region of interest" description="Disordered" evidence="3">
    <location>
        <begin position="30"/>
        <end position="82"/>
    </location>
</feature>
<evidence type="ECO:0000259" key="6">
    <source>
        <dbReference type="Pfam" id="PF13843"/>
    </source>
</evidence>
<feature type="compositionally biased region" description="Basic and acidic residues" evidence="3">
    <location>
        <begin position="450"/>
        <end position="459"/>
    </location>
</feature>
<dbReference type="Pfam" id="PF13843">
    <property type="entry name" value="DDE_Tnp_1_7"/>
    <property type="match status" value="2"/>
</dbReference>
<feature type="domain" description="PiggyBac transposable element-derived protein" evidence="6">
    <location>
        <begin position="730"/>
        <end position="797"/>
    </location>
</feature>
<protein>
    <recommendedName>
        <fullName evidence="9">DDE Tnp4 domain-containing protein</fullName>
    </recommendedName>
</protein>
<dbReference type="InterPro" id="IPR029526">
    <property type="entry name" value="PGBD"/>
</dbReference>
<evidence type="ECO:0008006" key="9">
    <source>
        <dbReference type="Google" id="ProtNLM"/>
    </source>
</evidence>
<feature type="signal peptide" evidence="4">
    <location>
        <begin position="1"/>
        <end position="27"/>
    </location>
</feature>
<organism evidence="7 8">
    <name type="scientific">Phytophthora rubi</name>
    <dbReference type="NCBI Taxonomy" id="129364"/>
    <lineage>
        <taxon>Eukaryota</taxon>
        <taxon>Sar</taxon>
        <taxon>Stramenopiles</taxon>
        <taxon>Oomycota</taxon>
        <taxon>Peronosporomycetes</taxon>
        <taxon>Peronosporales</taxon>
        <taxon>Peronosporaceae</taxon>
        <taxon>Phytophthora</taxon>
    </lineage>
</organism>
<dbReference type="Pfam" id="PF13359">
    <property type="entry name" value="DDE_Tnp_4"/>
    <property type="match status" value="1"/>
</dbReference>
<feature type="region of interest" description="Disordered" evidence="3">
    <location>
        <begin position="1008"/>
        <end position="1031"/>
    </location>
</feature>
<dbReference type="EMBL" id="QXFV01000148">
    <property type="protein sequence ID" value="KAE9048350.1"/>
    <property type="molecule type" value="Genomic_DNA"/>
</dbReference>
<name>A0A6A3NZ31_9STRA</name>
<evidence type="ECO:0000313" key="8">
    <source>
        <dbReference type="Proteomes" id="UP000429607"/>
    </source>
</evidence>
<dbReference type="PANTHER" id="PTHR46599:SF3">
    <property type="entry name" value="PIGGYBAC TRANSPOSABLE ELEMENT-DERIVED PROTEIN 4"/>
    <property type="match status" value="1"/>
</dbReference>
<dbReference type="PANTHER" id="PTHR46599">
    <property type="entry name" value="PIGGYBAC TRANSPOSABLE ELEMENT-DERIVED PROTEIN 4"/>
    <property type="match status" value="1"/>
</dbReference>
<evidence type="ECO:0000256" key="2">
    <source>
        <dbReference type="ARBA" id="ARBA00022723"/>
    </source>
</evidence>
<feature type="region of interest" description="Disordered" evidence="3">
    <location>
        <begin position="493"/>
        <end position="590"/>
    </location>
</feature>
<dbReference type="InterPro" id="IPR027806">
    <property type="entry name" value="HARBI1_dom"/>
</dbReference>
<feature type="compositionally biased region" description="Basic residues" evidence="3">
    <location>
        <begin position="410"/>
        <end position="449"/>
    </location>
</feature>
<feature type="region of interest" description="Disordered" evidence="3">
    <location>
        <begin position="407"/>
        <end position="459"/>
    </location>
</feature>
<comment type="cofactor">
    <cofactor evidence="1">
        <name>a divalent metal cation</name>
        <dbReference type="ChEBI" id="CHEBI:60240"/>
    </cofactor>
</comment>
<feature type="compositionally biased region" description="Low complexity" evidence="3">
    <location>
        <begin position="49"/>
        <end position="75"/>
    </location>
</feature>
<feature type="compositionally biased region" description="Acidic residues" evidence="3">
    <location>
        <begin position="568"/>
        <end position="578"/>
    </location>
</feature>
<feature type="domain" description="PiggyBac transposable element-derived protein" evidence="6">
    <location>
        <begin position="807"/>
        <end position="966"/>
    </location>
</feature>
<comment type="caution">
    <text evidence="7">The sequence shown here is derived from an EMBL/GenBank/DDBJ whole genome shotgun (WGS) entry which is preliminary data.</text>
</comment>
<dbReference type="CDD" id="cd22265">
    <property type="entry name" value="UDM1_RNF168"/>
    <property type="match status" value="1"/>
</dbReference>
<feature type="compositionally biased region" description="Polar residues" evidence="3">
    <location>
        <begin position="1016"/>
        <end position="1025"/>
    </location>
</feature>
<dbReference type="AlphaFoldDB" id="A0A6A3NZ31"/>
<accession>A0A6A3NZ31</accession>
<feature type="domain" description="DDE Tnp4" evidence="5">
    <location>
        <begin position="271"/>
        <end position="412"/>
    </location>
</feature>
<keyword evidence="2" id="KW-0479">Metal-binding</keyword>
<proteinExistence type="predicted"/>
<evidence type="ECO:0000256" key="4">
    <source>
        <dbReference type="SAM" id="SignalP"/>
    </source>
</evidence>
<sequence>MKSSIVLILNSMIISLWASLLWSWSGASKLPDKNEKIEDEQKQRESSKSESAASSQDSKSSNSSKTSGQDSKSSNTSETRGEMITEDDALAGLVASVGCEQEDGSDMELCDAVVCVAAAAEMLAVHEDYFCRQRLIWSDHVQKLRREKQFARYYRMNEDAFDHLVAILQSDLRVDERMPTRRTGGAPISAEVVLHCTLRWLAGGSYLDIHDVGHISVPSFYRCLHKRISAILASADLSIDLPKSLNDIERAVAQFARCSTDNVFDGCVGCIDGVLVRIKTPVKVETGCVRSCFSGHYHTMGLNVQAVCDSKSRFIFFAVAAPGSSSDIRALRQTFLFQFVDSLPTGRYLIGDGAYVPTEHMLTPFGGSRKAIPANDNYNFYLSQLRIKIELAFGLMTTKWRRLRFPLQHKEKKAAPRKTAAPKKTTKGKGAKAKAKKTKKVPAKKTKKPSAREVAKQQEEAAAEKLALEKEAERQEMADAEARAVVVQKNVAERHAAEDSAKAKKKADRSSKKKKEDEARVSKKSEDTSDDGNDDILGSEAEDGSVDSDTWLEMQDNDESDVIIPAQADDDSECDDEPDTRTAGSDVDEESRWNNVIADCQPMETPDTLRLTGDKEALQKTRVDGWEVEPSRFPSDERFPNLYEGASGPTDTVLSIADSPLKLFLFFMPRSFWKKVERETNRYYDQNLMKRIDRMWSKQPKPKKRTRCWAWNYDVTSTSRRTRCCIPVGMFGRVMSRNRFAEIMRNIHFTNNAAANADTDRAWKVRSISDTLQKTFKAGYNIPGVLAFDEAMIPSQSDSSKEKVFFAVVTDRFYTSIRLALELLTRNVYSVGTILPSRAGFSDLLTEKNRNRPKTITRGTVRMGVAKALPQLGAMVWRDQKPVHVLATGASRAMLTCERRISGGKGRTTTVSCSSMIRDYQTWMGGVDVHDQLRLQRYSLQLAVMFTKYYKTIALGMIDMAITNAYICQREARKAEGKPAAVHAKFLLELHAQLVAMTDADFADTMFSPGPATPTRELSPTTAHSLTADDE</sequence>
<gene>
    <name evidence="7" type="ORF">PR001_g3837</name>
</gene>
<feature type="chain" id="PRO_5025649561" description="DDE Tnp4 domain-containing protein" evidence="4">
    <location>
        <begin position="28"/>
        <end position="1031"/>
    </location>
</feature>
<evidence type="ECO:0000259" key="5">
    <source>
        <dbReference type="Pfam" id="PF13359"/>
    </source>
</evidence>
<keyword evidence="4" id="KW-0732">Signal</keyword>
<evidence type="ECO:0000256" key="1">
    <source>
        <dbReference type="ARBA" id="ARBA00001968"/>
    </source>
</evidence>
<dbReference type="GO" id="GO:0046872">
    <property type="term" value="F:metal ion binding"/>
    <property type="evidence" value="ECO:0007669"/>
    <property type="project" value="UniProtKB-KW"/>
</dbReference>
<reference evidence="7 8" key="1">
    <citation type="submission" date="2018-09" db="EMBL/GenBank/DDBJ databases">
        <title>Genomic investigation of the strawberry pathogen Phytophthora fragariae indicates pathogenicity is determined by transcriptional variation in three key races.</title>
        <authorList>
            <person name="Adams T.M."/>
            <person name="Armitage A.D."/>
            <person name="Sobczyk M.K."/>
            <person name="Bates H.J."/>
            <person name="Dunwell J.M."/>
            <person name="Nellist C.F."/>
            <person name="Harrison R.J."/>
        </authorList>
    </citation>
    <scope>NUCLEOTIDE SEQUENCE [LARGE SCALE GENOMIC DNA]</scope>
    <source>
        <strain evidence="7 8">SCRP249</strain>
    </source>
</reference>
<evidence type="ECO:0000256" key="3">
    <source>
        <dbReference type="SAM" id="MobiDB-lite"/>
    </source>
</evidence>